<evidence type="ECO:0000313" key="1">
    <source>
        <dbReference type="EMBL" id="RHZ48150.1"/>
    </source>
</evidence>
<gene>
    <name evidence="1" type="ORF">Glove_557g43</name>
</gene>
<comment type="caution">
    <text evidence="1">The sequence shown here is derived from an EMBL/GenBank/DDBJ whole genome shotgun (WGS) entry which is preliminary data.</text>
</comment>
<protein>
    <submittedName>
        <fullName evidence="1">Uncharacterized protein</fullName>
    </submittedName>
</protein>
<organism evidence="1 2">
    <name type="scientific">Diversispora epigaea</name>
    <dbReference type="NCBI Taxonomy" id="1348612"/>
    <lineage>
        <taxon>Eukaryota</taxon>
        <taxon>Fungi</taxon>
        <taxon>Fungi incertae sedis</taxon>
        <taxon>Mucoromycota</taxon>
        <taxon>Glomeromycotina</taxon>
        <taxon>Glomeromycetes</taxon>
        <taxon>Diversisporales</taxon>
        <taxon>Diversisporaceae</taxon>
        <taxon>Diversispora</taxon>
    </lineage>
</organism>
<name>A0A397GJD8_9GLOM</name>
<keyword evidence="2" id="KW-1185">Reference proteome</keyword>
<reference evidence="1 2" key="1">
    <citation type="submission" date="2018-08" db="EMBL/GenBank/DDBJ databases">
        <title>Genome and evolution of the arbuscular mycorrhizal fungus Diversispora epigaea (formerly Glomus versiforme) and its bacterial endosymbionts.</title>
        <authorList>
            <person name="Sun X."/>
            <person name="Fei Z."/>
            <person name="Harrison M."/>
        </authorList>
    </citation>
    <scope>NUCLEOTIDE SEQUENCE [LARGE SCALE GENOMIC DNA]</scope>
    <source>
        <strain evidence="1 2">IT104</strain>
    </source>
</reference>
<sequence length="168" mass="19399">MLNNIYTTNPETGREIRVGGTIFNRLIQDQYDYINGKLVRRNNAPPRQLRSYFFNTITHRRVIGGGRRYFELVNNGWDIENDYYLVPPLVISDPDPDPNPDAVRRNPVTFEGLISVHGESLAKCNMTLCRECFIPITLGINEYCEEHQLLLYRPYKGDSPSHEALPLN</sequence>
<dbReference type="EMBL" id="PQFF01000474">
    <property type="protein sequence ID" value="RHZ48150.1"/>
    <property type="molecule type" value="Genomic_DNA"/>
</dbReference>
<proteinExistence type="predicted"/>
<dbReference type="Proteomes" id="UP000266861">
    <property type="component" value="Unassembled WGS sequence"/>
</dbReference>
<dbReference type="AlphaFoldDB" id="A0A397GJD8"/>
<evidence type="ECO:0000313" key="2">
    <source>
        <dbReference type="Proteomes" id="UP000266861"/>
    </source>
</evidence>
<accession>A0A397GJD8</accession>
<dbReference type="OrthoDB" id="2363452at2759"/>